<evidence type="ECO:0000313" key="4">
    <source>
        <dbReference type="Proteomes" id="UP000177996"/>
    </source>
</evidence>
<feature type="region of interest" description="Disordered" evidence="1">
    <location>
        <begin position="77"/>
        <end position="106"/>
    </location>
</feature>
<dbReference type="STRING" id="1798661.A3D65_05375"/>
<dbReference type="Proteomes" id="UP000177996">
    <property type="component" value="Unassembled WGS sequence"/>
</dbReference>
<dbReference type="AlphaFoldDB" id="A0A1G2D7Y8"/>
<evidence type="ECO:0008006" key="5">
    <source>
        <dbReference type="Google" id="ProtNLM"/>
    </source>
</evidence>
<dbReference type="EMBL" id="MHLL01000016">
    <property type="protein sequence ID" value="OGZ09729.1"/>
    <property type="molecule type" value="Genomic_DNA"/>
</dbReference>
<evidence type="ECO:0000313" key="3">
    <source>
        <dbReference type="EMBL" id="OGZ09729.1"/>
    </source>
</evidence>
<keyword evidence="2" id="KW-1133">Transmembrane helix</keyword>
<organism evidence="3 4">
    <name type="scientific">Candidatus Lloydbacteria bacterium RIFCSPHIGHO2_02_FULL_50_13</name>
    <dbReference type="NCBI Taxonomy" id="1798661"/>
    <lineage>
        <taxon>Bacteria</taxon>
        <taxon>Candidatus Lloydiibacteriota</taxon>
    </lineage>
</organism>
<sequence>MRTGGLPHKNLIATSVIAFFAVLLVLFFTRGNETFFNERALLTQTLPSFESEVTDIDTDLDGLPDWKEKLYGTDYATADSDGDGTNDGDEVRVGRNPAVPNTANMGEPANDKLVYLEDPNIATSSTDLLGIKKEFFAKYLAEGSREIREETYRDLVKTVDAKRFAPRHELLGLNITSDNSAEGVKTYANAFGVIIKKYLDHRMERSEDDLIEAALTKKDKVVQEELQLFAIAYRNFAKDLLLLDVPSTLARAHLLVVNGYDGMATGLLSVATVQNDPVNGTAGYQAYLKYRIDVVSGYGMIVAHIANEHITFAANEPGYPFYWNTTSQR</sequence>
<evidence type="ECO:0000256" key="1">
    <source>
        <dbReference type="SAM" id="MobiDB-lite"/>
    </source>
</evidence>
<accession>A0A1G2D7Y8</accession>
<protein>
    <recommendedName>
        <fullName evidence="5">Thrombospondin type 3 repeat superfamily protein</fullName>
    </recommendedName>
</protein>
<evidence type="ECO:0000256" key="2">
    <source>
        <dbReference type="SAM" id="Phobius"/>
    </source>
</evidence>
<comment type="caution">
    <text evidence="3">The sequence shown here is derived from an EMBL/GenBank/DDBJ whole genome shotgun (WGS) entry which is preliminary data.</text>
</comment>
<name>A0A1G2D7Y8_9BACT</name>
<proteinExistence type="predicted"/>
<keyword evidence="2" id="KW-0812">Transmembrane</keyword>
<gene>
    <name evidence="3" type="ORF">A3D65_05375</name>
</gene>
<reference evidence="3 4" key="1">
    <citation type="journal article" date="2016" name="Nat. Commun.">
        <title>Thousands of microbial genomes shed light on interconnected biogeochemical processes in an aquifer system.</title>
        <authorList>
            <person name="Anantharaman K."/>
            <person name="Brown C.T."/>
            <person name="Hug L.A."/>
            <person name="Sharon I."/>
            <person name="Castelle C.J."/>
            <person name="Probst A.J."/>
            <person name="Thomas B.C."/>
            <person name="Singh A."/>
            <person name="Wilkins M.J."/>
            <person name="Karaoz U."/>
            <person name="Brodie E.L."/>
            <person name="Williams K.H."/>
            <person name="Hubbard S.S."/>
            <person name="Banfield J.F."/>
        </authorList>
    </citation>
    <scope>NUCLEOTIDE SEQUENCE [LARGE SCALE GENOMIC DNA]</scope>
</reference>
<feature type="transmembrane region" description="Helical" evidence="2">
    <location>
        <begin position="12"/>
        <end position="29"/>
    </location>
</feature>
<keyword evidence="2" id="KW-0472">Membrane</keyword>